<protein>
    <submittedName>
        <fullName evidence="1">Uncharacterized protein</fullName>
    </submittedName>
</protein>
<sequence length="178" mass="21098">MYRIFCFCLCFFYSYFFSCFLLNSSYDLFYSAQYFSSLDFSFLRILNESFESGIVDDLDLQKNKVTIETIADIIINESIDLKKNIVLSIFILYDLSLLKEMTFYSNLLNTCINDLFFLYNFFDTDISKELIKNTNSFVYLIEEYVNSLNDLTIVLKNIDCPYVNSELYIKNFINEIIT</sequence>
<proteinExistence type="predicted"/>
<evidence type="ECO:0000313" key="1">
    <source>
        <dbReference type="EMBL" id="AGH24387.1"/>
    </source>
</evidence>
<organism evidence="1">
    <name type="scientific">Reclinomonas americana ATCC 50283</name>
    <dbReference type="NCBI Taxonomy" id="1295594"/>
    <lineage>
        <taxon>Eukaryota</taxon>
        <taxon>Discoba</taxon>
        <taxon>Jakobida</taxon>
        <taxon>Histionina</taxon>
        <taxon>Histionidae</taxon>
        <taxon>Reclinomonas</taxon>
    </lineage>
</organism>
<reference evidence="1" key="1">
    <citation type="journal article" date="2004" name="RNA">
        <title>Mitochondrial 3' tRNA editing in the jakobid Seculamonas ecuadoriensis: a novel mechanism and implications for tRNA processing.</title>
        <authorList>
            <person name="Leigh J."/>
            <person name="Lang B.F."/>
        </authorList>
    </citation>
    <scope>NUCLEOTIDE SEQUENCE</scope>
    <source>
        <strain evidence="1">ATCC 50283</strain>
    </source>
</reference>
<gene>
    <name evidence="1" type="primary">orf178</name>
</gene>
<dbReference type="EMBL" id="KC353357">
    <property type="protein sequence ID" value="AGH24387.1"/>
    <property type="molecule type" value="Genomic_DNA"/>
</dbReference>
<dbReference type="AlphaFoldDB" id="M4QAI4"/>
<keyword evidence="1" id="KW-0496">Mitochondrion</keyword>
<name>M4QAI4_RECAM</name>
<reference evidence="1" key="3">
    <citation type="journal article" date="2013" name="Genome Biol. Evol.">
        <title>Strikingly bacteria-like and gene-rich mitochondrial genomes throughout jakobid protists.</title>
        <authorList>
            <person name="Burger G."/>
            <person name="Gray M.W."/>
            <person name="Forget L."/>
            <person name="Lang B.F."/>
        </authorList>
    </citation>
    <scope>NUCLEOTIDE SEQUENCE</scope>
    <source>
        <strain evidence="1">ATCC 50283</strain>
    </source>
</reference>
<reference evidence="1" key="2">
    <citation type="journal article" date="2006" name="RNA">
        <title>Hybrid E. coli--Mitochondrial ribonuclease P RNAs are catalytically active.</title>
        <authorList>
            <person name="Seif E."/>
            <person name="Cadieux A."/>
            <person name="Lang B.F."/>
        </authorList>
    </citation>
    <scope>NUCLEOTIDE SEQUENCE</scope>
    <source>
        <strain evidence="1">ATCC 50283</strain>
    </source>
</reference>
<accession>M4QAI4</accession>
<geneLocation type="mitochondrion" evidence="1"/>